<feature type="region of interest" description="Disordered" evidence="5">
    <location>
        <begin position="261"/>
        <end position="456"/>
    </location>
</feature>
<dbReference type="PANTHER" id="PTHR19282:SF456">
    <property type="entry name" value="CD63 MOLECULE"/>
    <property type="match status" value="1"/>
</dbReference>
<feature type="compositionally biased region" description="Acidic residues" evidence="5">
    <location>
        <begin position="445"/>
        <end position="456"/>
    </location>
</feature>
<keyword evidence="8" id="KW-1185">Reference proteome</keyword>
<dbReference type="InterPro" id="IPR018499">
    <property type="entry name" value="Tetraspanin/Peripherin"/>
</dbReference>
<dbReference type="AlphaFoldDB" id="B3RLW4"/>
<reference evidence="7 8" key="1">
    <citation type="journal article" date="2008" name="Nature">
        <title>The Trichoplax genome and the nature of placozoans.</title>
        <authorList>
            <person name="Srivastava M."/>
            <person name="Begovic E."/>
            <person name="Chapman J."/>
            <person name="Putnam N.H."/>
            <person name="Hellsten U."/>
            <person name="Kawashima T."/>
            <person name="Kuo A."/>
            <person name="Mitros T."/>
            <person name="Salamov A."/>
            <person name="Carpenter M.L."/>
            <person name="Signorovitch A.Y."/>
            <person name="Moreno M.A."/>
            <person name="Kamm K."/>
            <person name="Grimwood J."/>
            <person name="Schmutz J."/>
            <person name="Shapiro H."/>
            <person name="Grigoriev I.V."/>
            <person name="Buss L.W."/>
            <person name="Schierwater B."/>
            <person name="Dellaporta S.L."/>
            <person name="Rokhsar D.S."/>
        </authorList>
    </citation>
    <scope>NUCLEOTIDE SEQUENCE [LARGE SCALE GENOMIC DNA]</scope>
    <source>
        <strain evidence="7 8">Grell-BS-1999</strain>
    </source>
</reference>
<protein>
    <submittedName>
        <fullName evidence="7">Uncharacterized protein</fullName>
    </submittedName>
</protein>
<dbReference type="Gene3D" id="1.10.1450.10">
    <property type="entry name" value="Tetraspanin"/>
    <property type="match status" value="1"/>
</dbReference>
<dbReference type="EMBL" id="DS985241">
    <property type="protein sequence ID" value="EDV29595.1"/>
    <property type="molecule type" value="Genomic_DNA"/>
</dbReference>
<dbReference type="InterPro" id="IPR008952">
    <property type="entry name" value="Tetraspanin_EC2_sf"/>
</dbReference>
<dbReference type="GeneID" id="6749274"/>
<evidence type="ECO:0000256" key="3">
    <source>
        <dbReference type="ARBA" id="ARBA00022989"/>
    </source>
</evidence>
<dbReference type="CTD" id="6749274"/>
<sequence length="456" mass="49463">MAIKGEVKAKGKMKYARWSLFAFNIVFWIMGITTVGVGVWILISNANTSVLTNNLFRTGTILVIVSGCFIGLIGFLGWFGAYQEHACLIGMFTSGLIIVCLLEIAAGVWAGVNQGQEIQKLTTSLITDVIEKYGKPSNAPLSKALDAIQHRYFCCGANNYTDWAQSLWNANKDFKPYAVPSSCCRPAYYVDGCGEDSRVRNVTNPAGGIYTRGCQFAIRQHISEHSGAILGIGISVAIVQVFGIFCSVLLLDYYRHYEDEPSDVDEETSLKGSEPKENLVLNEKTPIPSEDSNKIIDESTAPVPPSNGSGPLSGEDDHSKSPISSDVESENIQKVPAPEEPHSPNVAQPTAEPSPTTDNIDSAPSQDAHHVDASVKEVDVSSESAQKPASLPTDSDDHHQLTGSEIHHEEHEPSSSTIHVEVNVPAESNHADPVDTATTVHHQEENEDLEYENAAF</sequence>
<dbReference type="KEGG" id="tad:TRIADDRAFT_52145"/>
<evidence type="ECO:0000256" key="6">
    <source>
        <dbReference type="SAM" id="Phobius"/>
    </source>
</evidence>
<dbReference type="OrthoDB" id="6134317at2759"/>
<dbReference type="SUPFAM" id="SSF48652">
    <property type="entry name" value="Tetraspanin"/>
    <property type="match status" value="1"/>
</dbReference>
<accession>B3RLW4</accession>
<name>B3RLW4_TRIAD</name>
<feature type="compositionally biased region" description="Polar residues" evidence="5">
    <location>
        <begin position="345"/>
        <end position="365"/>
    </location>
</feature>
<evidence type="ECO:0000256" key="1">
    <source>
        <dbReference type="ARBA" id="ARBA00004141"/>
    </source>
</evidence>
<dbReference type="PhylomeDB" id="B3RLW4"/>
<dbReference type="PRINTS" id="PR00259">
    <property type="entry name" value="TMFOUR"/>
</dbReference>
<dbReference type="GO" id="GO:0005886">
    <property type="term" value="C:plasma membrane"/>
    <property type="evidence" value="ECO:0000318"/>
    <property type="project" value="GO_Central"/>
</dbReference>
<dbReference type="Pfam" id="PF00335">
    <property type="entry name" value="Tetraspanin"/>
    <property type="match status" value="1"/>
</dbReference>
<evidence type="ECO:0000256" key="2">
    <source>
        <dbReference type="ARBA" id="ARBA00022692"/>
    </source>
</evidence>
<keyword evidence="4 6" id="KW-0472">Membrane</keyword>
<feature type="compositionally biased region" description="Polar residues" evidence="5">
    <location>
        <begin position="321"/>
        <end position="332"/>
    </location>
</feature>
<evidence type="ECO:0000313" key="7">
    <source>
        <dbReference type="EMBL" id="EDV29595.1"/>
    </source>
</evidence>
<organism evidence="7 8">
    <name type="scientific">Trichoplax adhaerens</name>
    <name type="common">Trichoplax reptans</name>
    <dbReference type="NCBI Taxonomy" id="10228"/>
    <lineage>
        <taxon>Eukaryota</taxon>
        <taxon>Metazoa</taxon>
        <taxon>Placozoa</taxon>
        <taxon>Uniplacotomia</taxon>
        <taxon>Trichoplacea</taxon>
        <taxon>Trichoplacidae</taxon>
        <taxon>Trichoplax</taxon>
    </lineage>
</organism>
<gene>
    <name evidence="7" type="ORF">TRIADDRAFT_52145</name>
</gene>
<dbReference type="HOGENOM" id="CLU_600405_0_0_1"/>
<proteinExistence type="predicted"/>
<dbReference type="eggNOG" id="KOG3882">
    <property type="taxonomic scope" value="Eukaryota"/>
</dbReference>
<feature type="transmembrane region" description="Helical" evidence="6">
    <location>
        <begin position="21"/>
        <end position="43"/>
    </location>
</feature>
<evidence type="ECO:0000256" key="5">
    <source>
        <dbReference type="SAM" id="MobiDB-lite"/>
    </source>
</evidence>
<dbReference type="InParanoid" id="B3RLW4"/>
<dbReference type="RefSeq" id="XP_002108797.1">
    <property type="nucleotide sequence ID" value="XM_002108761.1"/>
</dbReference>
<evidence type="ECO:0000313" key="8">
    <source>
        <dbReference type="Proteomes" id="UP000009022"/>
    </source>
</evidence>
<feature type="transmembrane region" description="Helical" evidence="6">
    <location>
        <begin position="228"/>
        <end position="251"/>
    </location>
</feature>
<feature type="transmembrane region" description="Helical" evidence="6">
    <location>
        <begin position="86"/>
        <end position="112"/>
    </location>
</feature>
<feature type="compositionally biased region" description="Basic and acidic residues" evidence="5">
    <location>
        <begin position="395"/>
        <end position="413"/>
    </location>
</feature>
<dbReference type="PANTHER" id="PTHR19282">
    <property type="entry name" value="TETRASPANIN"/>
    <property type="match status" value="1"/>
</dbReference>
<keyword evidence="3 6" id="KW-1133">Transmembrane helix</keyword>
<dbReference type="OMA" id="KNYHTNR"/>
<dbReference type="Proteomes" id="UP000009022">
    <property type="component" value="Unassembled WGS sequence"/>
</dbReference>
<feature type="compositionally biased region" description="Basic and acidic residues" evidence="5">
    <location>
        <begin position="367"/>
        <end position="379"/>
    </location>
</feature>
<feature type="transmembrane region" description="Helical" evidence="6">
    <location>
        <begin position="55"/>
        <end position="79"/>
    </location>
</feature>
<evidence type="ECO:0000256" key="4">
    <source>
        <dbReference type="ARBA" id="ARBA00023136"/>
    </source>
</evidence>
<comment type="subcellular location">
    <subcellularLocation>
        <location evidence="1">Membrane</location>
        <topology evidence="1">Multi-pass membrane protein</topology>
    </subcellularLocation>
</comment>
<keyword evidence="2 6" id="KW-0812">Transmembrane</keyword>